<dbReference type="RefSeq" id="WP_267152886.1">
    <property type="nucleotide sequence ID" value="NZ_JAPMLT010000012.1"/>
</dbReference>
<gene>
    <name evidence="2" type="ORF">OS242_16965</name>
</gene>
<evidence type="ECO:0008006" key="4">
    <source>
        <dbReference type="Google" id="ProtNLM"/>
    </source>
</evidence>
<proteinExistence type="predicted"/>
<reference evidence="2 3" key="1">
    <citation type="submission" date="2022-11" db="EMBL/GenBank/DDBJ databases">
        <title>Study of microbial diversity in lake waters.</title>
        <authorList>
            <person name="Zhang J."/>
        </authorList>
    </citation>
    <scope>NUCLEOTIDE SEQUENCE [LARGE SCALE GENOMIC DNA]</scope>
    <source>
        <strain evidence="2 3">DT12</strain>
    </source>
</reference>
<comment type="caution">
    <text evidence="2">The sequence shown here is derived from an EMBL/GenBank/DDBJ whole genome shotgun (WGS) entry which is preliminary data.</text>
</comment>
<sequence>MFTKKLAISLLATASLVVGTTAAQAATPPAVEWSASYDAGGYEHFHSVVQTVDGGYAGVGGNYLMQTDAVGNLVWAVQNAAELMCIKKVSGGGFIVSGYLGNNAYLAKYDDAGTLLWEQQFAQARRASTVQPTKDGGYIVSGYVNNGSATGEDMWLLKVDATGNFQWEKTFGGAKADIPGEFDNALQQTSDGGYILAGTSWSYATQPYTSDVYVVKTDAYGNLKWQKTYGGTQTDMGNAVQQTTDGGYIIAGRYQTSTSNDAYLIKTDTFGNSQWQKIYGGSSYTDAAHTVFQTSDGGYLLGGYYSFDYTDFDMYLVKTTSTGAISWQNAYGGNLGEFLYTLNQTADGGYVLGGYTETFATTNRDYFLVKLGTAGALAQSTTGDKAAPQIMVRSIQ</sequence>
<dbReference type="PANTHER" id="PTHR42754:SF1">
    <property type="entry name" value="LIPOPROTEIN"/>
    <property type="match status" value="1"/>
</dbReference>
<evidence type="ECO:0000313" key="3">
    <source>
        <dbReference type="Proteomes" id="UP001208017"/>
    </source>
</evidence>
<dbReference type="Proteomes" id="UP001208017">
    <property type="component" value="Unassembled WGS sequence"/>
</dbReference>
<dbReference type="PANTHER" id="PTHR42754">
    <property type="entry name" value="ENDOGLUCANASE"/>
    <property type="match status" value="1"/>
</dbReference>
<dbReference type="InterPro" id="IPR011047">
    <property type="entry name" value="Quinoprotein_ADH-like_sf"/>
</dbReference>
<evidence type="ECO:0000313" key="2">
    <source>
        <dbReference type="EMBL" id="MCX7571635.1"/>
    </source>
</evidence>
<name>A0ABT3X426_9BACL</name>
<keyword evidence="1" id="KW-0732">Signal</keyword>
<protein>
    <recommendedName>
        <fullName evidence="4">Bulb-type lectin domain-containing protein</fullName>
    </recommendedName>
</protein>
<accession>A0ABT3X426</accession>
<dbReference type="SUPFAM" id="SSF50998">
    <property type="entry name" value="Quinoprotein alcohol dehydrogenase-like"/>
    <property type="match status" value="1"/>
</dbReference>
<keyword evidence="3" id="KW-1185">Reference proteome</keyword>
<feature type="chain" id="PRO_5045525160" description="Bulb-type lectin domain-containing protein" evidence="1">
    <location>
        <begin position="26"/>
        <end position="396"/>
    </location>
</feature>
<dbReference type="EMBL" id="JAPMLT010000012">
    <property type="protein sequence ID" value="MCX7571635.1"/>
    <property type="molecule type" value="Genomic_DNA"/>
</dbReference>
<feature type="signal peptide" evidence="1">
    <location>
        <begin position="1"/>
        <end position="25"/>
    </location>
</feature>
<organism evidence="2 3">
    <name type="scientific">Tumebacillus lacus</name>
    <dbReference type="NCBI Taxonomy" id="2995335"/>
    <lineage>
        <taxon>Bacteria</taxon>
        <taxon>Bacillati</taxon>
        <taxon>Bacillota</taxon>
        <taxon>Bacilli</taxon>
        <taxon>Bacillales</taxon>
        <taxon>Alicyclobacillaceae</taxon>
        <taxon>Tumebacillus</taxon>
    </lineage>
</organism>
<evidence type="ECO:0000256" key="1">
    <source>
        <dbReference type="SAM" id="SignalP"/>
    </source>
</evidence>